<name>A0ABW2L8C6_9BACT</name>
<comment type="caution">
    <text evidence="2">The sequence shown here is derived from an EMBL/GenBank/DDBJ whole genome shotgun (WGS) entry which is preliminary data.</text>
</comment>
<keyword evidence="1" id="KW-0812">Transmembrane</keyword>
<accession>A0ABW2L8C6</accession>
<feature type="transmembrane region" description="Helical" evidence="1">
    <location>
        <begin position="40"/>
        <end position="60"/>
    </location>
</feature>
<evidence type="ECO:0000313" key="2">
    <source>
        <dbReference type="EMBL" id="MFC7337898.1"/>
    </source>
</evidence>
<protein>
    <submittedName>
        <fullName evidence="2">Uncharacterized protein</fullName>
    </submittedName>
</protein>
<organism evidence="2 3">
    <name type="scientific">Haloferula chungangensis</name>
    <dbReference type="NCBI Taxonomy" id="1048331"/>
    <lineage>
        <taxon>Bacteria</taxon>
        <taxon>Pseudomonadati</taxon>
        <taxon>Verrucomicrobiota</taxon>
        <taxon>Verrucomicrobiia</taxon>
        <taxon>Verrucomicrobiales</taxon>
        <taxon>Verrucomicrobiaceae</taxon>
        <taxon>Haloferula</taxon>
    </lineage>
</organism>
<dbReference type="EMBL" id="JBHTBS010000005">
    <property type="protein sequence ID" value="MFC7337898.1"/>
    <property type="molecule type" value="Genomic_DNA"/>
</dbReference>
<keyword evidence="1" id="KW-0472">Membrane</keyword>
<evidence type="ECO:0000313" key="3">
    <source>
        <dbReference type="Proteomes" id="UP001596472"/>
    </source>
</evidence>
<keyword evidence="3" id="KW-1185">Reference proteome</keyword>
<dbReference type="Proteomes" id="UP001596472">
    <property type="component" value="Unassembled WGS sequence"/>
</dbReference>
<evidence type="ECO:0000256" key="1">
    <source>
        <dbReference type="SAM" id="Phobius"/>
    </source>
</evidence>
<sequence>MHYPDILNPSKLARHARRPFHHSMVDDIRHSVSRIELSTASLVAITAAASIGTGLALYFLSKRERDLECQASERPENPRLHT</sequence>
<keyword evidence="1" id="KW-1133">Transmembrane helix</keyword>
<reference evidence="3" key="1">
    <citation type="journal article" date="2019" name="Int. J. Syst. Evol. Microbiol.">
        <title>The Global Catalogue of Microorganisms (GCM) 10K type strain sequencing project: providing services to taxonomists for standard genome sequencing and annotation.</title>
        <authorList>
            <consortium name="The Broad Institute Genomics Platform"/>
            <consortium name="The Broad Institute Genome Sequencing Center for Infectious Disease"/>
            <person name="Wu L."/>
            <person name="Ma J."/>
        </authorList>
    </citation>
    <scope>NUCLEOTIDE SEQUENCE [LARGE SCALE GENOMIC DNA]</scope>
    <source>
        <strain evidence="3">CGMCC 4.1467</strain>
    </source>
</reference>
<dbReference type="RefSeq" id="WP_379712635.1">
    <property type="nucleotide sequence ID" value="NZ_JBHTBS010000005.1"/>
</dbReference>
<gene>
    <name evidence="2" type="ORF">ACFQY0_11970</name>
</gene>
<proteinExistence type="predicted"/>